<sequence>MWGVVPTLKNTGVRVGVDFLPSNLQIFPSCVLTFGKISFISHSFTLLSYCISDLVIKLFSYIIGVRLILYVPVIGDGPKRGTLPLLYPPGKREPAWFYGGF</sequence>
<evidence type="ECO:0000313" key="1">
    <source>
        <dbReference type="EMBL" id="GBM04702.1"/>
    </source>
</evidence>
<reference evidence="1 2" key="1">
    <citation type="journal article" date="2019" name="Sci. Rep.">
        <title>Orb-weaving spider Araneus ventricosus genome elucidates the spidroin gene catalogue.</title>
        <authorList>
            <person name="Kono N."/>
            <person name="Nakamura H."/>
            <person name="Ohtoshi R."/>
            <person name="Moran D.A.P."/>
            <person name="Shinohara A."/>
            <person name="Yoshida Y."/>
            <person name="Fujiwara M."/>
            <person name="Mori M."/>
            <person name="Tomita M."/>
            <person name="Arakawa K."/>
        </authorList>
    </citation>
    <scope>NUCLEOTIDE SEQUENCE [LARGE SCALE GENOMIC DNA]</scope>
</reference>
<proteinExistence type="predicted"/>
<name>A0A4Y2CJW1_ARAVE</name>
<accession>A0A4Y2CJW1</accession>
<comment type="caution">
    <text evidence="1">The sequence shown here is derived from an EMBL/GenBank/DDBJ whole genome shotgun (WGS) entry which is preliminary data.</text>
</comment>
<keyword evidence="2" id="KW-1185">Reference proteome</keyword>
<dbReference type="Proteomes" id="UP000499080">
    <property type="component" value="Unassembled WGS sequence"/>
</dbReference>
<organism evidence="1 2">
    <name type="scientific">Araneus ventricosus</name>
    <name type="common">Orbweaver spider</name>
    <name type="synonym">Epeira ventricosa</name>
    <dbReference type="NCBI Taxonomy" id="182803"/>
    <lineage>
        <taxon>Eukaryota</taxon>
        <taxon>Metazoa</taxon>
        <taxon>Ecdysozoa</taxon>
        <taxon>Arthropoda</taxon>
        <taxon>Chelicerata</taxon>
        <taxon>Arachnida</taxon>
        <taxon>Araneae</taxon>
        <taxon>Araneomorphae</taxon>
        <taxon>Entelegynae</taxon>
        <taxon>Araneoidea</taxon>
        <taxon>Araneidae</taxon>
        <taxon>Araneus</taxon>
    </lineage>
</organism>
<protein>
    <submittedName>
        <fullName evidence="1">Uncharacterized protein</fullName>
    </submittedName>
</protein>
<dbReference type="AlphaFoldDB" id="A0A4Y2CJW1"/>
<evidence type="ECO:0000313" key="2">
    <source>
        <dbReference type="Proteomes" id="UP000499080"/>
    </source>
</evidence>
<gene>
    <name evidence="1" type="ORF">AVEN_44839_1</name>
</gene>
<dbReference type="EMBL" id="BGPR01000206">
    <property type="protein sequence ID" value="GBM04702.1"/>
    <property type="molecule type" value="Genomic_DNA"/>
</dbReference>